<evidence type="ECO:0000313" key="3">
    <source>
        <dbReference type="Proteomes" id="UP000256690"/>
    </source>
</evidence>
<keyword evidence="3" id="KW-1185">Reference proteome</keyword>
<dbReference type="Proteomes" id="UP000256690">
    <property type="component" value="Unassembled WGS sequence"/>
</dbReference>
<feature type="region of interest" description="Disordered" evidence="1">
    <location>
        <begin position="149"/>
        <end position="174"/>
    </location>
</feature>
<gene>
    <name evidence="2" type="ORF">DSM5745_01593</name>
</gene>
<evidence type="ECO:0000313" key="2">
    <source>
        <dbReference type="EMBL" id="RDW89818.1"/>
    </source>
</evidence>
<sequence length="174" mass="19795">MSDDSDDEETTLFHTMDSLITDHLSSPLFTETLSLGKSKPKSQAKEEYKAAVLDLHWRVHCHYICLLGELDTPASKIQTHDLLVLCDDLKVLLASHHPQQMADDAYKRAQEEIVQLKQRLDECLMPGYPSQDEAARMISAAEKSITGKEPYKSVLNSKPKKERSGSRWKPWKKT</sequence>
<dbReference type="AlphaFoldDB" id="A0A3D8SVK0"/>
<dbReference type="GeneID" id="38111963"/>
<comment type="caution">
    <text evidence="2">The sequence shown here is derived from an EMBL/GenBank/DDBJ whole genome shotgun (WGS) entry which is preliminary data.</text>
</comment>
<proteinExistence type="predicted"/>
<accession>A0A3D8SVK0</accession>
<protein>
    <submittedName>
        <fullName evidence="2">Uncharacterized protein</fullName>
    </submittedName>
</protein>
<dbReference type="RefSeq" id="XP_026606772.1">
    <property type="nucleotide sequence ID" value="XM_026743609.1"/>
</dbReference>
<organism evidence="2 3">
    <name type="scientific">Aspergillus mulundensis</name>
    <dbReference type="NCBI Taxonomy" id="1810919"/>
    <lineage>
        <taxon>Eukaryota</taxon>
        <taxon>Fungi</taxon>
        <taxon>Dikarya</taxon>
        <taxon>Ascomycota</taxon>
        <taxon>Pezizomycotina</taxon>
        <taxon>Eurotiomycetes</taxon>
        <taxon>Eurotiomycetidae</taxon>
        <taxon>Eurotiales</taxon>
        <taxon>Aspergillaceae</taxon>
        <taxon>Aspergillus</taxon>
        <taxon>Aspergillus subgen. Nidulantes</taxon>
    </lineage>
</organism>
<dbReference type="EMBL" id="PVWQ01000002">
    <property type="protein sequence ID" value="RDW89818.1"/>
    <property type="molecule type" value="Genomic_DNA"/>
</dbReference>
<reference evidence="2 3" key="1">
    <citation type="journal article" date="2018" name="IMA Fungus">
        <title>IMA Genome-F 9: Draft genome sequence of Annulohypoxylon stygium, Aspergillus mulundensis, Berkeleyomyces basicola (syn. Thielaviopsis basicola), Ceratocystis smalleyi, two Cercospora beticola strains, Coleophoma cylindrospora, Fusarium fracticaudum, Phialophora cf. hyalina, and Morchella septimelata.</title>
        <authorList>
            <person name="Wingfield B.D."/>
            <person name="Bills G.F."/>
            <person name="Dong Y."/>
            <person name="Huang W."/>
            <person name="Nel W.J."/>
            <person name="Swalarsk-Parry B.S."/>
            <person name="Vaghefi N."/>
            <person name="Wilken P.M."/>
            <person name="An Z."/>
            <person name="de Beer Z.W."/>
            <person name="De Vos L."/>
            <person name="Chen L."/>
            <person name="Duong T.A."/>
            <person name="Gao Y."/>
            <person name="Hammerbacher A."/>
            <person name="Kikkert J.R."/>
            <person name="Li Y."/>
            <person name="Li H."/>
            <person name="Li K."/>
            <person name="Li Q."/>
            <person name="Liu X."/>
            <person name="Ma X."/>
            <person name="Naidoo K."/>
            <person name="Pethybridge S.J."/>
            <person name="Sun J."/>
            <person name="Steenkamp E.T."/>
            <person name="van der Nest M.A."/>
            <person name="van Wyk S."/>
            <person name="Wingfield M.J."/>
            <person name="Xiong C."/>
            <person name="Yue Q."/>
            <person name="Zhang X."/>
        </authorList>
    </citation>
    <scope>NUCLEOTIDE SEQUENCE [LARGE SCALE GENOMIC DNA]</scope>
    <source>
        <strain evidence="2 3">DSM 5745</strain>
    </source>
</reference>
<name>A0A3D8SVK0_9EURO</name>
<evidence type="ECO:0000256" key="1">
    <source>
        <dbReference type="SAM" id="MobiDB-lite"/>
    </source>
</evidence>